<reference evidence="2" key="1">
    <citation type="journal article" date="2019" name="Int. J. Syst. Evol. Microbiol.">
        <title>The Global Catalogue of Microorganisms (GCM) 10K type strain sequencing project: providing services to taxonomists for standard genome sequencing and annotation.</title>
        <authorList>
            <consortium name="The Broad Institute Genomics Platform"/>
            <consortium name="The Broad Institute Genome Sequencing Center for Infectious Disease"/>
            <person name="Wu L."/>
            <person name="Ma J."/>
        </authorList>
    </citation>
    <scope>NUCLEOTIDE SEQUENCE [LARGE SCALE GENOMIC DNA]</scope>
    <source>
        <strain evidence="2">CCUG 59778</strain>
    </source>
</reference>
<dbReference type="Pfam" id="PF00300">
    <property type="entry name" value="His_Phos_1"/>
    <property type="match status" value="1"/>
</dbReference>
<accession>A0ABW0EI57</accession>
<dbReference type="PANTHER" id="PTHR47623:SF1">
    <property type="entry name" value="OS09G0287300 PROTEIN"/>
    <property type="match status" value="1"/>
</dbReference>
<dbReference type="Proteomes" id="UP001596157">
    <property type="component" value="Unassembled WGS sequence"/>
</dbReference>
<dbReference type="RefSeq" id="WP_378244766.1">
    <property type="nucleotide sequence ID" value="NZ_JBHSKF010000002.1"/>
</dbReference>
<dbReference type="Gene3D" id="3.40.50.1240">
    <property type="entry name" value="Phosphoglycerate mutase-like"/>
    <property type="match status" value="1"/>
</dbReference>
<evidence type="ECO:0000313" key="1">
    <source>
        <dbReference type="EMBL" id="MFC5286642.1"/>
    </source>
</evidence>
<comment type="caution">
    <text evidence="1">The sequence shown here is derived from an EMBL/GenBank/DDBJ whole genome shotgun (WGS) entry which is preliminary data.</text>
</comment>
<dbReference type="SUPFAM" id="SSF53254">
    <property type="entry name" value="Phosphoglycerate mutase-like"/>
    <property type="match status" value="1"/>
</dbReference>
<dbReference type="EMBL" id="JBHSKF010000002">
    <property type="protein sequence ID" value="MFC5286642.1"/>
    <property type="molecule type" value="Genomic_DNA"/>
</dbReference>
<organism evidence="1 2">
    <name type="scientific">Actinokineospora guangxiensis</name>
    <dbReference type="NCBI Taxonomy" id="1490288"/>
    <lineage>
        <taxon>Bacteria</taxon>
        <taxon>Bacillati</taxon>
        <taxon>Actinomycetota</taxon>
        <taxon>Actinomycetes</taxon>
        <taxon>Pseudonocardiales</taxon>
        <taxon>Pseudonocardiaceae</taxon>
        <taxon>Actinokineospora</taxon>
    </lineage>
</organism>
<proteinExistence type="predicted"/>
<dbReference type="InterPro" id="IPR013078">
    <property type="entry name" value="His_Pase_superF_clade-1"/>
</dbReference>
<protein>
    <submittedName>
        <fullName evidence="1">SixA phosphatase family protein</fullName>
    </submittedName>
</protein>
<evidence type="ECO:0000313" key="2">
    <source>
        <dbReference type="Proteomes" id="UP001596157"/>
    </source>
</evidence>
<gene>
    <name evidence="1" type="ORF">ACFPM7_06230</name>
</gene>
<dbReference type="PANTHER" id="PTHR47623">
    <property type="entry name" value="OS09G0287300 PROTEIN"/>
    <property type="match status" value="1"/>
</dbReference>
<name>A0ABW0EI57_9PSEU</name>
<dbReference type="CDD" id="cd07067">
    <property type="entry name" value="HP_PGM_like"/>
    <property type="match status" value="1"/>
</dbReference>
<dbReference type="InterPro" id="IPR029033">
    <property type="entry name" value="His_PPase_superfam"/>
</dbReference>
<sequence length="164" mass="17728">MDDSARWLVIVRHAKSTRPELAEDGVRPLAERGERDAAVAGRWLQQNASTLDLAVCSPAVRARQTWERAALELAEPPHVSYDRRLYSNSQEALWDLARTLPRSARAVALIGHNPELEDFVSLATGAPRQLKTSAIAVLSVATAWADLAPGAASVAALVVPRHGP</sequence>
<keyword evidence="2" id="KW-1185">Reference proteome</keyword>